<dbReference type="AlphaFoldDB" id="A0A935T5G6"/>
<evidence type="ECO:0008006" key="3">
    <source>
        <dbReference type="Google" id="ProtNLM"/>
    </source>
</evidence>
<dbReference type="EMBL" id="JADJOT010000004">
    <property type="protein sequence ID" value="MBK7953340.1"/>
    <property type="molecule type" value="Genomic_DNA"/>
</dbReference>
<dbReference type="Gene3D" id="1.20.120.580">
    <property type="entry name" value="bsu32300-like"/>
    <property type="match status" value="1"/>
</dbReference>
<gene>
    <name evidence="1" type="ORF">IPK02_04875</name>
</gene>
<accession>A0A935T5G6</accession>
<sequence>MDREVIEQKLESLRRCLARMTEKCPVDAETLARDVDAQDIVTLNLTRSVQLSVDMAAHLIVSRDIPAPNATGRCSVRARVGLREE</sequence>
<dbReference type="Proteomes" id="UP000706151">
    <property type="component" value="Unassembled WGS sequence"/>
</dbReference>
<reference evidence="1 2" key="1">
    <citation type="submission" date="2020-10" db="EMBL/GenBank/DDBJ databases">
        <title>Connecting structure to function with the recovery of over 1000 high-quality activated sludge metagenome-assembled genomes encoding full-length rRNA genes using long-read sequencing.</title>
        <authorList>
            <person name="Singleton C.M."/>
            <person name="Petriglieri F."/>
            <person name="Kristensen J.M."/>
            <person name="Kirkegaard R.H."/>
            <person name="Michaelsen T.Y."/>
            <person name="Andersen M.H."/>
            <person name="Karst S.M."/>
            <person name="Dueholm M.S."/>
            <person name="Nielsen P.H."/>
            <person name="Albertsen M."/>
        </authorList>
    </citation>
    <scope>NUCLEOTIDE SEQUENCE [LARGE SCALE GENOMIC DNA]</scope>
    <source>
        <strain evidence="1">Fred_18-Q3-R57-64_BAT3C.720</strain>
    </source>
</reference>
<proteinExistence type="predicted"/>
<name>A0A935T5G6_9PROT</name>
<organism evidence="1 2">
    <name type="scientific">Candidatus Accumulibacter affinis</name>
    <dbReference type="NCBI Taxonomy" id="2954384"/>
    <lineage>
        <taxon>Bacteria</taxon>
        <taxon>Pseudomonadati</taxon>
        <taxon>Pseudomonadota</taxon>
        <taxon>Betaproteobacteria</taxon>
        <taxon>Candidatus Accumulibacter</taxon>
    </lineage>
</organism>
<evidence type="ECO:0000313" key="2">
    <source>
        <dbReference type="Proteomes" id="UP000706151"/>
    </source>
</evidence>
<comment type="caution">
    <text evidence="1">The sequence shown here is derived from an EMBL/GenBank/DDBJ whole genome shotgun (WGS) entry which is preliminary data.</text>
</comment>
<evidence type="ECO:0000313" key="1">
    <source>
        <dbReference type="EMBL" id="MBK7953340.1"/>
    </source>
</evidence>
<dbReference type="InterPro" id="IPR037038">
    <property type="entry name" value="HepT-like_sf"/>
</dbReference>
<protein>
    <recommendedName>
        <fullName evidence="3">DUF86 domain-containing protein</fullName>
    </recommendedName>
</protein>